<dbReference type="Proteomes" id="UP000612585">
    <property type="component" value="Unassembled WGS sequence"/>
</dbReference>
<sequence>MRAEALPHFERYGSFDGHFTFLQERIVTLAGRGGKWIDINVDEAWAYIHLIRGDMADATAAASTPTWRRAEQWVHSLGPRGIRADHHGHVGGPAAIRSRRSTCVATTPAAPPTPCTCRHRNCSGGRRPGGQRT</sequence>
<protein>
    <submittedName>
        <fullName evidence="1">Uncharacterized protein</fullName>
    </submittedName>
</protein>
<accession>A0A8J3ZNH6</accession>
<evidence type="ECO:0000313" key="1">
    <source>
        <dbReference type="EMBL" id="GIJ64685.1"/>
    </source>
</evidence>
<evidence type="ECO:0000313" key="2">
    <source>
        <dbReference type="Proteomes" id="UP000612585"/>
    </source>
</evidence>
<dbReference type="EMBL" id="BOPG01000125">
    <property type="protein sequence ID" value="GIJ64685.1"/>
    <property type="molecule type" value="Genomic_DNA"/>
</dbReference>
<dbReference type="AlphaFoldDB" id="A0A8J3ZNH6"/>
<reference evidence="1" key="1">
    <citation type="submission" date="2021-01" db="EMBL/GenBank/DDBJ databases">
        <title>Whole genome shotgun sequence of Virgisporangium aurantiacum NBRC 16421.</title>
        <authorList>
            <person name="Komaki H."/>
            <person name="Tamura T."/>
        </authorList>
    </citation>
    <scope>NUCLEOTIDE SEQUENCE</scope>
    <source>
        <strain evidence="1">NBRC 16421</strain>
    </source>
</reference>
<gene>
    <name evidence="1" type="ORF">Vau01_122010</name>
</gene>
<comment type="caution">
    <text evidence="1">The sequence shown here is derived from an EMBL/GenBank/DDBJ whole genome shotgun (WGS) entry which is preliminary data.</text>
</comment>
<proteinExistence type="predicted"/>
<organism evidence="1 2">
    <name type="scientific">Virgisporangium aurantiacum</name>
    <dbReference type="NCBI Taxonomy" id="175570"/>
    <lineage>
        <taxon>Bacteria</taxon>
        <taxon>Bacillati</taxon>
        <taxon>Actinomycetota</taxon>
        <taxon>Actinomycetes</taxon>
        <taxon>Micromonosporales</taxon>
        <taxon>Micromonosporaceae</taxon>
        <taxon>Virgisporangium</taxon>
    </lineage>
</organism>
<keyword evidence="2" id="KW-1185">Reference proteome</keyword>
<name>A0A8J3ZNH6_9ACTN</name>